<name>A0ABN2MJY1_9PSEU</name>
<evidence type="ECO:0000256" key="1">
    <source>
        <dbReference type="ARBA" id="ARBA00022630"/>
    </source>
</evidence>
<evidence type="ECO:0000313" key="7">
    <source>
        <dbReference type="Proteomes" id="UP001500449"/>
    </source>
</evidence>
<dbReference type="Proteomes" id="UP001500449">
    <property type="component" value="Unassembled WGS sequence"/>
</dbReference>
<accession>A0ABN2MJY1</accession>
<keyword evidence="7" id="KW-1185">Reference proteome</keyword>
<protein>
    <submittedName>
        <fullName evidence="6">LLM class flavin-dependent oxidoreductase</fullName>
    </submittedName>
</protein>
<keyword evidence="2" id="KW-0288">FMN</keyword>
<evidence type="ECO:0000259" key="5">
    <source>
        <dbReference type="Pfam" id="PF00296"/>
    </source>
</evidence>
<dbReference type="SUPFAM" id="SSF51679">
    <property type="entry name" value="Bacterial luciferase-like"/>
    <property type="match status" value="1"/>
</dbReference>
<dbReference type="InterPro" id="IPR019921">
    <property type="entry name" value="Lucif-like_OxRdtase_Rv2161c"/>
</dbReference>
<keyword evidence="4" id="KW-0503">Monooxygenase</keyword>
<evidence type="ECO:0000256" key="4">
    <source>
        <dbReference type="ARBA" id="ARBA00023033"/>
    </source>
</evidence>
<dbReference type="PANTHER" id="PTHR42847:SF4">
    <property type="entry name" value="ALKANESULFONATE MONOOXYGENASE-RELATED"/>
    <property type="match status" value="1"/>
</dbReference>
<dbReference type="Gene3D" id="3.20.20.30">
    <property type="entry name" value="Luciferase-like domain"/>
    <property type="match status" value="1"/>
</dbReference>
<dbReference type="PANTHER" id="PTHR42847">
    <property type="entry name" value="ALKANESULFONATE MONOOXYGENASE"/>
    <property type="match status" value="1"/>
</dbReference>
<dbReference type="RefSeq" id="WP_344411656.1">
    <property type="nucleotide sequence ID" value="NZ_BAAAQK010000001.1"/>
</dbReference>
<comment type="caution">
    <text evidence="6">The sequence shown here is derived from an EMBL/GenBank/DDBJ whole genome shotgun (WGS) entry which is preliminary data.</text>
</comment>
<dbReference type="EMBL" id="BAAAQK010000001">
    <property type="protein sequence ID" value="GAA1828515.1"/>
    <property type="molecule type" value="Genomic_DNA"/>
</dbReference>
<dbReference type="InterPro" id="IPR011251">
    <property type="entry name" value="Luciferase-like_dom"/>
</dbReference>
<evidence type="ECO:0000313" key="6">
    <source>
        <dbReference type="EMBL" id="GAA1828515.1"/>
    </source>
</evidence>
<dbReference type="NCBIfam" id="TIGR03619">
    <property type="entry name" value="F420_Rv2161c"/>
    <property type="match status" value="1"/>
</dbReference>
<organism evidence="6 7">
    <name type="scientific">Pseudonocardia ailaonensis</name>
    <dbReference type="NCBI Taxonomy" id="367279"/>
    <lineage>
        <taxon>Bacteria</taxon>
        <taxon>Bacillati</taxon>
        <taxon>Actinomycetota</taxon>
        <taxon>Actinomycetes</taxon>
        <taxon>Pseudonocardiales</taxon>
        <taxon>Pseudonocardiaceae</taxon>
        <taxon>Pseudonocardia</taxon>
    </lineage>
</organism>
<reference evidence="6 7" key="1">
    <citation type="journal article" date="2019" name="Int. J. Syst. Evol. Microbiol.">
        <title>The Global Catalogue of Microorganisms (GCM) 10K type strain sequencing project: providing services to taxonomists for standard genome sequencing and annotation.</title>
        <authorList>
            <consortium name="The Broad Institute Genomics Platform"/>
            <consortium name="The Broad Institute Genome Sequencing Center for Infectious Disease"/>
            <person name="Wu L."/>
            <person name="Ma J."/>
        </authorList>
    </citation>
    <scope>NUCLEOTIDE SEQUENCE [LARGE SCALE GENOMIC DNA]</scope>
    <source>
        <strain evidence="6 7">JCM 16009</strain>
    </source>
</reference>
<sequence>MQIGITATDVDRVIEDARTAERLGFDLVGCGEHLFFGSPTPNPFVELAAAAAVTSRVRLVSTVALLPLYPAALVAKMSASLDRVSGGRFELGVGAGGEFPPEFAAAGVDPASRFRRLDEGLRLLRGLFDGGPTTFAGEFASVDGLALDPPPVQPGGPPIWLGGRRSGAMRRAGRYADVWMPYMVDPAAMRRTLTEVREHAVAAGRPETSVTGALFVWAGVDADGDRARRVGTETVSKGYRQDFAGLADRYLALGTPQEVAARFLEFAEAGATRVLVQPACPPQERDAMVEALADAVLPLVRSAVG</sequence>
<proteinExistence type="predicted"/>
<keyword evidence="3" id="KW-0560">Oxidoreductase</keyword>
<evidence type="ECO:0000256" key="2">
    <source>
        <dbReference type="ARBA" id="ARBA00022643"/>
    </source>
</evidence>
<dbReference type="InterPro" id="IPR036661">
    <property type="entry name" value="Luciferase-like_sf"/>
</dbReference>
<keyword evidence="1" id="KW-0285">Flavoprotein</keyword>
<evidence type="ECO:0000256" key="3">
    <source>
        <dbReference type="ARBA" id="ARBA00023002"/>
    </source>
</evidence>
<dbReference type="InterPro" id="IPR050172">
    <property type="entry name" value="SsuD_RutA_monooxygenase"/>
</dbReference>
<dbReference type="Pfam" id="PF00296">
    <property type="entry name" value="Bac_luciferase"/>
    <property type="match status" value="1"/>
</dbReference>
<feature type="domain" description="Luciferase-like" evidence="5">
    <location>
        <begin position="8"/>
        <end position="272"/>
    </location>
</feature>
<gene>
    <name evidence="6" type="ORF">GCM10009836_02830</name>
</gene>